<evidence type="ECO:0000313" key="7">
    <source>
        <dbReference type="EMBL" id="STX09019.1"/>
    </source>
</evidence>
<name>A0A2U3AEB7_9BACL</name>
<evidence type="ECO:0000256" key="2">
    <source>
        <dbReference type="ARBA" id="ARBA00022692"/>
    </source>
</evidence>
<feature type="transmembrane region" description="Helical" evidence="5">
    <location>
        <begin position="12"/>
        <end position="32"/>
    </location>
</feature>
<evidence type="ECO:0000259" key="6">
    <source>
        <dbReference type="Pfam" id="PF05154"/>
    </source>
</evidence>
<keyword evidence="4 5" id="KW-0472">Membrane</keyword>
<comment type="subcellular location">
    <subcellularLocation>
        <location evidence="1">Membrane</location>
        <topology evidence="1">Multi-pass membrane protein</topology>
    </subcellularLocation>
</comment>
<dbReference type="AlphaFoldDB" id="A0A2U3AEB7"/>
<dbReference type="Proteomes" id="UP000254330">
    <property type="component" value="Unassembled WGS sequence"/>
</dbReference>
<evidence type="ECO:0000256" key="1">
    <source>
        <dbReference type="ARBA" id="ARBA00004141"/>
    </source>
</evidence>
<dbReference type="Proteomes" id="UP000294641">
    <property type="component" value="Unassembled WGS sequence"/>
</dbReference>
<evidence type="ECO:0000313" key="9">
    <source>
        <dbReference type="Proteomes" id="UP000254330"/>
    </source>
</evidence>
<accession>A0A2U3AEB7</accession>
<keyword evidence="3 5" id="KW-1133">Transmembrane helix</keyword>
<evidence type="ECO:0000256" key="4">
    <source>
        <dbReference type="ARBA" id="ARBA00023136"/>
    </source>
</evidence>
<evidence type="ECO:0000256" key="5">
    <source>
        <dbReference type="SAM" id="Phobius"/>
    </source>
</evidence>
<dbReference type="OrthoDB" id="2004788at2"/>
<feature type="transmembrane region" description="Helical" evidence="5">
    <location>
        <begin position="44"/>
        <end position="70"/>
    </location>
</feature>
<reference evidence="8 10" key="2">
    <citation type="submission" date="2019-03" db="EMBL/GenBank/DDBJ databases">
        <title>Genomic Encyclopedia of Type Strains, Phase IV (KMG-IV): sequencing the most valuable type-strain genomes for metagenomic binning, comparative biology and taxonomic classification.</title>
        <authorList>
            <person name="Goeker M."/>
        </authorList>
    </citation>
    <scope>NUCLEOTIDE SEQUENCE [LARGE SCALE GENOMIC DNA]</scope>
    <source>
        <strain evidence="8 10">DSM 20580</strain>
    </source>
</reference>
<evidence type="ECO:0000313" key="10">
    <source>
        <dbReference type="Proteomes" id="UP000294641"/>
    </source>
</evidence>
<dbReference type="Pfam" id="PF05154">
    <property type="entry name" value="TM2"/>
    <property type="match status" value="1"/>
</dbReference>
<keyword evidence="2 5" id="KW-0812">Transmembrane</keyword>
<gene>
    <name evidence="8" type="ORF">DFR61_10955</name>
    <name evidence="7" type="ORF">NCTC10597_00689</name>
</gene>
<evidence type="ECO:0000313" key="8">
    <source>
        <dbReference type="EMBL" id="TDR40181.1"/>
    </source>
</evidence>
<keyword evidence="10" id="KW-1185">Reference proteome</keyword>
<evidence type="ECO:0000256" key="3">
    <source>
        <dbReference type="ARBA" id="ARBA00022989"/>
    </source>
</evidence>
<organism evidence="7 9">
    <name type="scientific">Kurthia zopfii</name>
    <dbReference type="NCBI Taxonomy" id="1650"/>
    <lineage>
        <taxon>Bacteria</taxon>
        <taxon>Bacillati</taxon>
        <taxon>Bacillota</taxon>
        <taxon>Bacilli</taxon>
        <taxon>Bacillales</taxon>
        <taxon>Caryophanaceae</taxon>
        <taxon>Kurthia</taxon>
    </lineage>
</organism>
<reference evidence="7 9" key="1">
    <citation type="submission" date="2018-06" db="EMBL/GenBank/DDBJ databases">
        <authorList>
            <consortium name="Pathogen Informatics"/>
            <person name="Doyle S."/>
        </authorList>
    </citation>
    <scope>NUCLEOTIDE SEQUENCE [LARGE SCALE GENOMIC DNA]</scope>
    <source>
        <strain evidence="7 9">NCTC10597</strain>
    </source>
</reference>
<protein>
    <submittedName>
        <fullName evidence="7 8">TM2 domain</fullName>
    </submittedName>
</protein>
<dbReference type="EMBL" id="SNZG01000009">
    <property type="protein sequence ID" value="TDR40181.1"/>
    <property type="molecule type" value="Genomic_DNA"/>
</dbReference>
<dbReference type="GO" id="GO:0016020">
    <property type="term" value="C:membrane"/>
    <property type="evidence" value="ECO:0007669"/>
    <property type="project" value="UniProtKB-SubCell"/>
</dbReference>
<dbReference type="InterPro" id="IPR007829">
    <property type="entry name" value="TM2"/>
</dbReference>
<dbReference type="EMBL" id="UGNP01000001">
    <property type="protein sequence ID" value="STX09019.1"/>
    <property type="molecule type" value="Genomic_DNA"/>
</dbReference>
<comment type="caution">
    <text evidence="7">The sequence shown here is derived from an EMBL/GenBank/DDBJ whole genome shotgun (WGS) entry which is preliminary data.</text>
</comment>
<proteinExistence type="predicted"/>
<feature type="domain" description="TM2" evidence="6">
    <location>
        <begin position="9"/>
        <end position="53"/>
    </location>
</feature>
<sequence length="95" mass="11073">MTATAEQLKSKKVAWVLWFFLGMFFGAHRMYLNRMGSGLFTMCVGFFAFITSLLAFSFYVFIFLAIWWIIEAFRLNKMVDAENEFILNGGLEDQD</sequence>
<dbReference type="RefSeq" id="WP_109349183.1">
    <property type="nucleotide sequence ID" value="NZ_BJUE01000006.1"/>
</dbReference>